<dbReference type="GO" id="GO:0010833">
    <property type="term" value="P:telomere maintenance via telomere lengthening"/>
    <property type="evidence" value="ECO:0007669"/>
    <property type="project" value="TreeGrafter"/>
</dbReference>
<evidence type="ECO:0000256" key="3">
    <source>
        <dbReference type="ARBA" id="ARBA00006332"/>
    </source>
</evidence>
<evidence type="ECO:0000256" key="4">
    <source>
        <dbReference type="ARBA" id="ARBA00016175"/>
    </source>
</evidence>
<dbReference type="AlphaFoldDB" id="A0A812BL44"/>
<evidence type="ECO:0000313" key="11">
    <source>
        <dbReference type="Proteomes" id="UP000597762"/>
    </source>
</evidence>
<evidence type="ECO:0000256" key="9">
    <source>
        <dbReference type="SAM" id="Phobius"/>
    </source>
</evidence>
<protein>
    <recommendedName>
        <fullName evidence="4">CST complex subunit CTC1</fullName>
    </recommendedName>
</protein>
<keyword evidence="5" id="KW-0158">Chromosome</keyword>
<feature type="transmembrane region" description="Helical" evidence="9">
    <location>
        <begin position="12"/>
        <end position="35"/>
    </location>
</feature>
<evidence type="ECO:0000313" key="10">
    <source>
        <dbReference type="EMBL" id="CAE1230024.1"/>
    </source>
</evidence>
<evidence type="ECO:0000256" key="2">
    <source>
        <dbReference type="ARBA" id="ARBA00004574"/>
    </source>
</evidence>
<dbReference type="Proteomes" id="UP000597762">
    <property type="component" value="Unassembled WGS sequence"/>
</dbReference>
<keyword evidence="9" id="KW-0812">Transmembrane</keyword>
<accession>A0A812BL44</accession>
<dbReference type="PANTHER" id="PTHR14865:SF2">
    <property type="entry name" value="CST COMPLEX SUBUNIT CTC1"/>
    <property type="match status" value="1"/>
</dbReference>
<organism evidence="10 11">
    <name type="scientific">Acanthosepion pharaonis</name>
    <name type="common">Pharaoh cuttlefish</name>
    <name type="synonym">Sepia pharaonis</name>
    <dbReference type="NCBI Taxonomy" id="158019"/>
    <lineage>
        <taxon>Eukaryota</taxon>
        <taxon>Metazoa</taxon>
        <taxon>Spiralia</taxon>
        <taxon>Lophotrochozoa</taxon>
        <taxon>Mollusca</taxon>
        <taxon>Cephalopoda</taxon>
        <taxon>Coleoidea</taxon>
        <taxon>Decapodiformes</taxon>
        <taxon>Sepiida</taxon>
        <taxon>Sepiina</taxon>
        <taxon>Sepiidae</taxon>
        <taxon>Acanthosepion</taxon>
    </lineage>
</organism>
<keyword evidence="6" id="KW-0779">Telomere</keyword>
<keyword evidence="9" id="KW-0472">Membrane</keyword>
<comment type="subcellular location">
    <subcellularLocation>
        <location evidence="2">Chromosome</location>
        <location evidence="2">Telomere</location>
    </subcellularLocation>
    <subcellularLocation>
        <location evidence="1">Nucleus</location>
    </subcellularLocation>
</comment>
<evidence type="ECO:0000256" key="6">
    <source>
        <dbReference type="ARBA" id="ARBA00022895"/>
    </source>
</evidence>
<comment type="similarity">
    <text evidence="3">Belongs to the CTC1 family.</text>
</comment>
<dbReference type="InterPro" id="IPR042617">
    <property type="entry name" value="CTC1-like"/>
</dbReference>
<evidence type="ECO:0000256" key="8">
    <source>
        <dbReference type="ARBA" id="ARBA00023242"/>
    </source>
</evidence>
<dbReference type="GO" id="GO:0042162">
    <property type="term" value="F:telomeric DNA binding"/>
    <property type="evidence" value="ECO:0007669"/>
    <property type="project" value="TreeGrafter"/>
</dbReference>
<dbReference type="OrthoDB" id="6161998at2759"/>
<evidence type="ECO:0000256" key="1">
    <source>
        <dbReference type="ARBA" id="ARBA00004123"/>
    </source>
</evidence>
<dbReference type="PANTHER" id="PTHR14865">
    <property type="entry name" value="CST COMPLEX SUBUNIT CTC1"/>
    <property type="match status" value="1"/>
</dbReference>
<proteinExistence type="inferred from homology"/>
<sequence length="828" mass="94078">MGAGNRGSSFVTLGWFLLGLSLGGVGTGFLSFLSLPFHSQPPFSPDNSFLRILEICSKPIPVGVPCPFPRNLISVLNVEGAYIFLHKRAVVLIILKFLFLSSHVKLNLFYVSFIHHFGHLHVGTIIQVHNVHLKEYSEVPKIQLLCCMKNCILKFSLSNTLPVLLNVNRAQEMAFSHSTNINWILDVKNWLISNSSLLGLKQQEHIENIWNSFLQSTVNEKTEIAVASQRNLFQEFFSSNHKCPITIERSDAHVEQSFPSLVCPSNLLEDFSSLILQLKQQYMTTNIEENFWELLVKMTQNTKMLIGYVGVSSVTGRLCNAFQLPAKDVFRYVTKFPKSEDLQYTTLNLEKICEKENNTLDSKLYKRVVLMFENTLAQWYDLLQNVGNCYMLVVRENNLEAFTSFHSASLVKALQNSNSKYPVQMPQNAIVQELSDWHLTTIYKTQYISLLNLKKLVSTKMSCHNSPAYSVSDIISPSLSENIVSLLPTKILSRTHPENMYATYGSSDFPINDYDTELELSTLGCNSIKLVLQDIKSHEELVLFMNLENTSYPLGLLDGAVVEFHLLQRMISQKNKIYCKFIAISSVRVLAASHNGNAESRFHSHFPDKDIALNQMSRESGKDEWGILSLMLSDFYSDRNHLWTQAFVAQVNLLTVKTVCTKCSCLSSCHRCSNKTCNNTQFYVSVYGGLLLDDGTSMVCACTWQEELLLQILDLSMTQWKDLVDLIHSKGGKFCLESKGNRIFPDITNVETSVHHFVTLLCDNPLVKRKWWIKLKRKTPFAALTYEKRFPCCEIGFVVGKIKTKCLPFLQVEILSIQEDPPFDILSI</sequence>
<dbReference type="GO" id="GO:1990879">
    <property type="term" value="C:CST complex"/>
    <property type="evidence" value="ECO:0007669"/>
    <property type="project" value="TreeGrafter"/>
</dbReference>
<dbReference type="GO" id="GO:0045740">
    <property type="term" value="P:positive regulation of DNA replication"/>
    <property type="evidence" value="ECO:0007669"/>
    <property type="project" value="TreeGrafter"/>
</dbReference>
<evidence type="ECO:0000256" key="5">
    <source>
        <dbReference type="ARBA" id="ARBA00022454"/>
    </source>
</evidence>
<dbReference type="Pfam" id="PF15489">
    <property type="entry name" value="CTC1"/>
    <property type="match status" value="1"/>
</dbReference>
<keyword evidence="8" id="KW-0539">Nucleus</keyword>
<gene>
    <name evidence="10" type="ORF">SPHA_17541</name>
</gene>
<dbReference type="InterPro" id="IPR029156">
    <property type="entry name" value="CTC1"/>
</dbReference>
<keyword evidence="9" id="KW-1133">Transmembrane helix</keyword>
<dbReference type="EMBL" id="CAHIKZ030000627">
    <property type="protein sequence ID" value="CAE1230024.1"/>
    <property type="molecule type" value="Genomic_DNA"/>
</dbReference>
<evidence type="ECO:0000256" key="7">
    <source>
        <dbReference type="ARBA" id="ARBA00023125"/>
    </source>
</evidence>
<comment type="caution">
    <text evidence="10">The sequence shown here is derived from an EMBL/GenBank/DDBJ whole genome shotgun (WGS) entry which is preliminary data.</text>
</comment>
<keyword evidence="7" id="KW-0238">DNA-binding</keyword>
<dbReference type="GO" id="GO:0003697">
    <property type="term" value="F:single-stranded DNA binding"/>
    <property type="evidence" value="ECO:0007669"/>
    <property type="project" value="InterPro"/>
</dbReference>
<keyword evidence="11" id="KW-1185">Reference proteome</keyword>
<name>A0A812BL44_ACAPH</name>
<reference evidence="10" key="1">
    <citation type="submission" date="2021-01" db="EMBL/GenBank/DDBJ databases">
        <authorList>
            <person name="Li R."/>
            <person name="Bekaert M."/>
        </authorList>
    </citation>
    <scope>NUCLEOTIDE SEQUENCE</scope>
    <source>
        <strain evidence="10">Farmed</strain>
    </source>
</reference>